<dbReference type="AlphaFoldDB" id="A0A9J6FDP3"/>
<dbReference type="OrthoDB" id="10560386at2759"/>
<gene>
    <name evidence="3" type="ORF">HPB48_002846</name>
</gene>
<dbReference type="InterPro" id="IPR013830">
    <property type="entry name" value="SGNH_hydro"/>
</dbReference>
<evidence type="ECO:0000256" key="1">
    <source>
        <dbReference type="SAM" id="MobiDB-lite"/>
    </source>
</evidence>
<keyword evidence="4" id="KW-1185">Reference proteome</keyword>
<accession>A0A9J6FDP3</accession>
<protein>
    <recommendedName>
        <fullName evidence="2">SGNH hydrolase-type esterase domain-containing protein</fullName>
    </recommendedName>
</protein>
<organism evidence="3 4">
    <name type="scientific">Haemaphysalis longicornis</name>
    <name type="common">Bush tick</name>
    <dbReference type="NCBI Taxonomy" id="44386"/>
    <lineage>
        <taxon>Eukaryota</taxon>
        <taxon>Metazoa</taxon>
        <taxon>Ecdysozoa</taxon>
        <taxon>Arthropoda</taxon>
        <taxon>Chelicerata</taxon>
        <taxon>Arachnida</taxon>
        <taxon>Acari</taxon>
        <taxon>Parasitiformes</taxon>
        <taxon>Ixodida</taxon>
        <taxon>Ixodoidea</taxon>
        <taxon>Ixodidae</taxon>
        <taxon>Haemaphysalinae</taxon>
        <taxon>Haemaphysalis</taxon>
    </lineage>
</organism>
<proteinExistence type="predicted"/>
<dbReference type="Gene3D" id="3.40.50.1110">
    <property type="entry name" value="SGNH hydrolase"/>
    <property type="match status" value="1"/>
</dbReference>
<name>A0A9J6FDP3_HAELO</name>
<dbReference type="VEuPathDB" id="VectorBase:HLOH_049990"/>
<dbReference type="EMBL" id="JABSTR010000001">
    <property type="protein sequence ID" value="KAH9360792.1"/>
    <property type="molecule type" value="Genomic_DNA"/>
</dbReference>
<dbReference type="InterPro" id="IPR036514">
    <property type="entry name" value="SGNH_hydro_sf"/>
</dbReference>
<evidence type="ECO:0000313" key="4">
    <source>
        <dbReference type="Proteomes" id="UP000821853"/>
    </source>
</evidence>
<dbReference type="Pfam" id="PF13472">
    <property type="entry name" value="Lipase_GDSL_2"/>
    <property type="match status" value="1"/>
</dbReference>
<feature type="compositionally biased region" description="Basic and acidic residues" evidence="1">
    <location>
        <begin position="184"/>
        <end position="195"/>
    </location>
</feature>
<evidence type="ECO:0000259" key="2">
    <source>
        <dbReference type="Pfam" id="PF13472"/>
    </source>
</evidence>
<dbReference type="SUPFAM" id="SSF52266">
    <property type="entry name" value="SGNH hydrolase"/>
    <property type="match status" value="1"/>
</dbReference>
<feature type="region of interest" description="Disordered" evidence="1">
    <location>
        <begin position="153"/>
        <end position="195"/>
    </location>
</feature>
<evidence type="ECO:0000313" key="3">
    <source>
        <dbReference type="EMBL" id="KAH9360792.1"/>
    </source>
</evidence>
<reference evidence="3 4" key="1">
    <citation type="journal article" date="2020" name="Cell">
        <title>Large-Scale Comparative Analyses of Tick Genomes Elucidate Their Genetic Diversity and Vector Capacities.</title>
        <authorList>
            <consortium name="Tick Genome and Microbiome Consortium (TIGMIC)"/>
            <person name="Jia N."/>
            <person name="Wang J."/>
            <person name="Shi W."/>
            <person name="Du L."/>
            <person name="Sun Y."/>
            <person name="Zhan W."/>
            <person name="Jiang J.F."/>
            <person name="Wang Q."/>
            <person name="Zhang B."/>
            <person name="Ji P."/>
            <person name="Bell-Sakyi L."/>
            <person name="Cui X.M."/>
            <person name="Yuan T.T."/>
            <person name="Jiang B.G."/>
            <person name="Yang W.F."/>
            <person name="Lam T.T."/>
            <person name="Chang Q.C."/>
            <person name="Ding S.J."/>
            <person name="Wang X.J."/>
            <person name="Zhu J.G."/>
            <person name="Ruan X.D."/>
            <person name="Zhao L."/>
            <person name="Wei J.T."/>
            <person name="Ye R.Z."/>
            <person name="Que T.C."/>
            <person name="Du C.H."/>
            <person name="Zhou Y.H."/>
            <person name="Cheng J.X."/>
            <person name="Dai P.F."/>
            <person name="Guo W.B."/>
            <person name="Han X.H."/>
            <person name="Huang E.J."/>
            <person name="Li L.F."/>
            <person name="Wei W."/>
            <person name="Gao Y.C."/>
            <person name="Liu J.Z."/>
            <person name="Shao H.Z."/>
            <person name="Wang X."/>
            <person name="Wang C.C."/>
            <person name="Yang T.C."/>
            <person name="Huo Q.B."/>
            <person name="Li W."/>
            <person name="Chen H.Y."/>
            <person name="Chen S.E."/>
            <person name="Zhou L.G."/>
            <person name="Ni X.B."/>
            <person name="Tian J.H."/>
            <person name="Sheng Y."/>
            <person name="Liu T."/>
            <person name="Pan Y.S."/>
            <person name="Xia L.Y."/>
            <person name="Li J."/>
            <person name="Zhao F."/>
            <person name="Cao W.C."/>
        </authorList>
    </citation>
    <scope>NUCLEOTIDE SEQUENCE [LARGE SCALE GENOMIC DNA]</scope>
    <source>
        <strain evidence="3">HaeL-2018</strain>
    </source>
</reference>
<dbReference type="Proteomes" id="UP000821853">
    <property type="component" value="Chromosome 1"/>
</dbReference>
<comment type="caution">
    <text evidence="3">The sequence shown here is derived from an EMBL/GenBank/DDBJ whole genome shotgun (WGS) entry which is preliminary data.</text>
</comment>
<sequence>MDFEPRTTTTIVLHVGTNDIAKTPARVTFQRYEKLLASIRHDHPQIRTVYATLILPRCPDRRRQRSNWRAVHRFNSEACRFNDLLRRHCLRTTGLFYLDHGLEWLPSIGLFAADGIHPNFGGVAIMASHLHRTLLRNFARSQSTWLQHAAIAPSQQVQGQAPPPPPPPPTAAAVSPEAPSTRPRYSDVVRGTRRD</sequence>
<feature type="compositionally biased region" description="Low complexity" evidence="1">
    <location>
        <begin position="171"/>
        <end position="180"/>
    </location>
</feature>
<feature type="domain" description="SGNH hydrolase-type esterase" evidence="2">
    <location>
        <begin position="9"/>
        <end position="119"/>
    </location>
</feature>
<feature type="compositionally biased region" description="Pro residues" evidence="1">
    <location>
        <begin position="161"/>
        <end position="170"/>
    </location>
</feature>